<dbReference type="InterPro" id="IPR021124">
    <property type="entry name" value="CRISPR-assoc_prot_Cas5"/>
</dbReference>
<dbReference type="RefSeq" id="WP_166195871.1">
    <property type="nucleotide sequence ID" value="NZ_JAAOIV010000005.1"/>
</dbReference>
<dbReference type="Proteomes" id="UP000744769">
    <property type="component" value="Unassembled WGS sequence"/>
</dbReference>
<dbReference type="EMBL" id="JAAOIV010000005">
    <property type="protein sequence ID" value="NHN55751.1"/>
    <property type="molecule type" value="Genomic_DNA"/>
</dbReference>
<organism evidence="1 2">
    <name type="scientific">Metallococcus carri</name>
    <dbReference type="NCBI Taxonomy" id="1656884"/>
    <lineage>
        <taxon>Bacteria</taxon>
        <taxon>Bacillati</taxon>
        <taxon>Actinomycetota</taxon>
        <taxon>Actinomycetes</taxon>
        <taxon>Micrococcales</taxon>
        <taxon>Dermacoccaceae</taxon>
        <taxon>Metallococcus</taxon>
    </lineage>
</organism>
<keyword evidence="2" id="KW-1185">Reference proteome</keyword>
<name>A0A967B6T1_9MICO</name>
<accession>A0A967B6T1</accession>
<sequence length="226" mass="25170">MTTLLLRLAAPTQAWAGRKLAITPNPTWPQQPHASARTRPTGTGLVGFVGCALGRERGTDMSDLRALEYLVREDQPGHLAREFRVTRRRDGNGRVYSQPLVEGVVDDAAFLVTVSGDRGLLEQVADALVAPRWPLYLGRREYPPTLPILLGLDDRDGEEVARAHPWLASDWYRRTCPPVVALSLYPVFPYRETLIPDDWLESVTIDNPLGREVVDFFAVVAGMDGR</sequence>
<dbReference type="Gene3D" id="3.30.70.2660">
    <property type="match status" value="1"/>
</dbReference>
<dbReference type="GO" id="GO:0043571">
    <property type="term" value="P:maintenance of CRISPR repeat elements"/>
    <property type="evidence" value="ECO:0007669"/>
    <property type="project" value="InterPro"/>
</dbReference>
<comment type="caution">
    <text evidence="1">The sequence shown here is derived from an EMBL/GenBank/DDBJ whole genome shotgun (WGS) entry which is preliminary data.</text>
</comment>
<reference evidence="1" key="1">
    <citation type="submission" date="2020-03" db="EMBL/GenBank/DDBJ databases">
        <title>Draft sequencing of Calidifontibacter sp. DB0510.</title>
        <authorList>
            <person name="Kim D.-U."/>
        </authorList>
    </citation>
    <scope>NUCLEOTIDE SEQUENCE</scope>
    <source>
        <strain evidence="1">DB0510</strain>
    </source>
</reference>
<evidence type="ECO:0000313" key="1">
    <source>
        <dbReference type="EMBL" id="NHN55751.1"/>
    </source>
</evidence>
<gene>
    <name evidence="1" type="ORF">G9U51_08175</name>
</gene>
<dbReference type="Pfam" id="PF09704">
    <property type="entry name" value="Cas_Cas5d"/>
    <property type="match status" value="1"/>
</dbReference>
<protein>
    <submittedName>
        <fullName evidence="1">Type I-E CRISPR-associated protein Cas5/CasD</fullName>
    </submittedName>
</protein>
<dbReference type="AlphaFoldDB" id="A0A967B6T1"/>
<proteinExistence type="predicted"/>
<evidence type="ECO:0000313" key="2">
    <source>
        <dbReference type="Proteomes" id="UP000744769"/>
    </source>
</evidence>